<reference evidence="3 4" key="1">
    <citation type="submission" date="2020-09" db="EMBL/GenBank/DDBJ databases">
        <title>Characterization of Treponema spp. from bovine digital dermatitis in Korea.</title>
        <authorList>
            <person name="Espiritu H.M."/>
            <person name="Cho Y.I."/>
            <person name="Mamuad L."/>
        </authorList>
    </citation>
    <scope>NUCLEOTIDE SEQUENCE [LARGE SCALE GENOMIC DNA]</scope>
    <source>
        <strain evidence="3 4">KS1</strain>
    </source>
</reference>
<feature type="compositionally biased region" description="Pro residues" evidence="1">
    <location>
        <begin position="195"/>
        <end position="206"/>
    </location>
</feature>
<dbReference type="GO" id="GO:0042834">
    <property type="term" value="F:peptidoglycan binding"/>
    <property type="evidence" value="ECO:0007669"/>
    <property type="project" value="InterPro"/>
</dbReference>
<sequence>MKKLIVSIVFILSFSCIWAVWEGNGGIGAASDFPAEGLFVRSDMFPKHTLLEITNLEKNITLRAVVVGQSGIPGLLISLSPELGAKLAIASGKVVRVRVVTPSPVQEIGDDGIAAGTSSPESMDLDSNPALLVASETESPEYKAEKPRETDSKAEEPVSSPIVYEEPPETVPPAEEPKPEEPEKEIVPVKETEPEPAPAVPPPVEPVPEKQPEVKLVPEPPVTVYMEPADLRPPIVVSKITKPKKNNEKEPEKVKEISGILKPAEKKEKAEPPVTTVKEPAAPKKEKEAEEPAVSVIPPVMEPEKPQTEPDKEVGYVASIVQPKADEPEEDKKPEEVGHIMEPESVPESPAKEETEEIYEVTEPVKTEEEAPAAVEEKPPVKESLESDKPAEKLKKGELYIQIAVYNDKYSADSAVKNHGKQYPVFVEEDKKRGKTVYTVFIGPLQREETGAVIERFKKLGFEGAFLKRGK</sequence>
<feature type="compositionally biased region" description="Basic and acidic residues" evidence="1">
    <location>
        <begin position="245"/>
        <end position="256"/>
    </location>
</feature>
<feature type="compositionally biased region" description="Basic and acidic residues" evidence="1">
    <location>
        <begin position="302"/>
        <end position="314"/>
    </location>
</feature>
<dbReference type="Proteomes" id="UP000593915">
    <property type="component" value="Chromosome"/>
</dbReference>
<protein>
    <submittedName>
        <fullName evidence="3">SPOR domain-containing protein</fullName>
    </submittedName>
</protein>
<dbReference type="AlphaFoldDB" id="A0A7S7AW39"/>
<dbReference type="EMBL" id="CP061839">
    <property type="protein sequence ID" value="QOW60502.1"/>
    <property type="molecule type" value="Genomic_DNA"/>
</dbReference>
<accession>A0A7S7AW39</accession>
<gene>
    <name evidence="3" type="ORF">IFE08_11930</name>
</gene>
<dbReference type="SUPFAM" id="SSF110997">
    <property type="entry name" value="Sporulation related repeat"/>
    <property type="match status" value="1"/>
</dbReference>
<evidence type="ECO:0000256" key="1">
    <source>
        <dbReference type="SAM" id="MobiDB-lite"/>
    </source>
</evidence>
<feature type="region of interest" description="Disordered" evidence="1">
    <location>
        <begin position="135"/>
        <end position="215"/>
    </location>
</feature>
<feature type="region of interest" description="Disordered" evidence="1">
    <location>
        <begin position="237"/>
        <end position="390"/>
    </location>
</feature>
<feature type="compositionally biased region" description="Basic and acidic residues" evidence="1">
    <location>
        <begin position="363"/>
        <end position="390"/>
    </location>
</feature>
<feature type="compositionally biased region" description="Basic and acidic residues" evidence="1">
    <location>
        <begin position="281"/>
        <end position="290"/>
    </location>
</feature>
<proteinExistence type="predicted"/>
<dbReference type="InterPro" id="IPR036680">
    <property type="entry name" value="SPOR-like_sf"/>
</dbReference>
<feature type="compositionally biased region" description="Basic and acidic residues" evidence="1">
    <location>
        <begin position="175"/>
        <end position="193"/>
    </location>
</feature>
<feature type="domain" description="SPOR" evidence="2">
    <location>
        <begin position="397"/>
        <end position="467"/>
    </location>
</feature>
<dbReference type="PROSITE" id="PS51257">
    <property type="entry name" value="PROKAR_LIPOPROTEIN"/>
    <property type="match status" value="1"/>
</dbReference>
<organism evidence="3 4">
    <name type="scientific">Treponema pedis</name>
    <dbReference type="NCBI Taxonomy" id="409322"/>
    <lineage>
        <taxon>Bacteria</taxon>
        <taxon>Pseudomonadati</taxon>
        <taxon>Spirochaetota</taxon>
        <taxon>Spirochaetia</taxon>
        <taxon>Spirochaetales</taxon>
        <taxon>Treponemataceae</taxon>
        <taxon>Treponema</taxon>
    </lineage>
</organism>
<evidence type="ECO:0000313" key="3">
    <source>
        <dbReference type="EMBL" id="QOW60502.1"/>
    </source>
</evidence>
<feature type="compositionally biased region" description="Basic and acidic residues" evidence="1">
    <location>
        <begin position="324"/>
        <end position="342"/>
    </location>
</feature>
<feature type="compositionally biased region" description="Basic and acidic residues" evidence="1">
    <location>
        <begin position="140"/>
        <end position="156"/>
    </location>
</feature>
<dbReference type="Pfam" id="PF05036">
    <property type="entry name" value="SPOR"/>
    <property type="match status" value="1"/>
</dbReference>
<evidence type="ECO:0000259" key="2">
    <source>
        <dbReference type="Pfam" id="PF05036"/>
    </source>
</evidence>
<dbReference type="RefSeq" id="WP_194076021.1">
    <property type="nucleotide sequence ID" value="NZ_CP061839.1"/>
</dbReference>
<dbReference type="InterPro" id="IPR007730">
    <property type="entry name" value="SPOR-like_dom"/>
</dbReference>
<name>A0A7S7AW39_9SPIR</name>
<evidence type="ECO:0000313" key="4">
    <source>
        <dbReference type="Proteomes" id="UP000593915"/>
    </source>
</evidence>